<feature type="domain" description="Nudix hydrolase" evidence="4">
    <location>
        <begin position="29"/>
        <end position="154"/>
    </location>
</feature>
<dbReference type="Gene3D" id="3.90.79.10">
    <property type="entry name" value="Nucleoside Triphosphate Pyrophosphohydrolase"/>
    <property type="match status" value="1"/>
</dbReference>
<reference evidence="6" key="1">
    <citation type="journal article" date="2019" name="Int. J. Syst. Evol. Microbiol.">
        <title>The Global Catalogue of Microorganisms (GCM) 10K type strain sequencing project: providing services to taxonomists for standard genome sequencing and annotation.</title>
        <authorList>
            <consortium name="The Broad Institute Genomics Platform"/>
            <consortium name="The Broad Institute Genome Sequencing Center for Infectious Disease"/>
            <person name="Wu L."/>
            <person name="Ma J."/>
        </authorList>
    </citation>
    <scope>NUCLEOTIDE SEQUENCE [LARGE SCALE GENOMIC DNA]</scope>
    <source>
        <strain evidence="6">JCM 14319</strain>
    </source>
</reference>
<dbReference type="Pfam" id="PF00293">
    <property type="entry name" value="NUDIX"/>
    <property type="match status" value="1"/>
</dbReference>
<evidence type="ECO:0000313" key="6">
    <source>
        <dbReference type="Proteomes" id="UP001500506"/>
    </source>
</evidence>
<keyword evidence="6" id="KW-1185">Reference proteome</keyword>
<dbReference type="SUPFAM" id="SSF55811">
    <property type="entry name" value="Nudix"/>
    <property type="match status" value="1"/>
</dbReference>
<dbReference type="Proteomes" id="UP001500506">
    <property type="component" value="Unassembled WGS sequence"/>
</dbReference>
<keyword evidence="2" id="KW-0378">Hydrolase</keyword>
<dbReference type="RefSeq" id="WP_232497870.1">
    <property type="nucleotide sequence ID" value="NZ_BAAANH010000004.1"/>
</dbReference>
<comment type="caution">
    <text evidence="5">The sequence shown here is derived from an EMBL/GenBank/DDBJ whole genome shotgun (WGS) entry which is preliminary data.</text>
</comment>
<dbReference type="EMBL" id="BAAANH010000004">
    <property type="protein sequence ID" value="GAA1760306.1"/>
    <property type="molecule type" value="Genomic_DNA"/>
</dbReference>
<evidence type="ECO:0000256" key="1">
    <source>
        <dbReference type="ARBA" id="ARBA00001946"/>
    </source>
</evidence>
<organism evidence="5 6">
    <name type="scientific">Agromyces humatus</name>
    <dbReference type="NCBI Taxonomy" id="279573"/>
    <lineage>
        <taxon>Bacteria</taxon>
        <taxon>Bacillati</taxon>
        <taxon>Actinomycetota</taxon>
        <taxon>Actinomycetes</taxon>
        <taxon>Micrococcales</taxon>
        <taxon>Microbacteriaceae</taxon>
        <taxon>Agromyces</taxon>
    </lineage>
</organism>
<accession>A0ABP4WU25</accession>
<feature type="region of interest" description="Disordered" evidence="3">
    <location>
        <begin position="1"/>
        <end position="26"/>
    </location>
</feature>
<dbReference type="PANTHER" id="PTHR43046">
    <property type="entry name" value="GDP-MANNOSE MANNOSYL HYDROLASE"/>
    <property type="match status" value="1"/>
</dbReference>
<dbReference type="PROSITE" id="PS51462">
    <property type="entry name" value="NUDIX"/>
    <property type="match status" value="1"/>
</dbReference>
<proteinExistence type="predicted"/>
<dbReference type="PANTHER" id="PTHR43046:SF14">
    <property type="entry name" value="MUTT_NUDIX FAMILY PROTEIN"/>
    <property type="match status" value="1"/>
</dbReference>
<dbReference type="InterPro" id="IPR015797">
    <property type="entry name" value="NUDIX_hydrolase-like_dom_sf"/>
</dbReference>
<sequence>MPHQRTPDESTPDESTPAESTPADRMPLPDLLVAAIALVRDRRVLMVTARDREVYYMPGGKIDHGETAAEAAAREALEEVALVLDPAELDELFEVVVQAHGEPDGRLVRMRVFRAETDATPFASTEVDALHWVTTADSHRCPPAGAEVLARLAASGIID</sequence>
<evidence type="ECO:0000313" key="5">
    <source>
        <dbReference type="EMBL" id="GAA1760306.1"/>
    </source>
</evidence>
<protein>
    <recommendedName>
        <fullName evidence="4">Nudix hydrolase domain-containing protein</fullName>
    </recommendedName>
</protein>
<gene>
    <name evidence="5" type="ORF">GCM10009747_19160</name>
</gene>
<dbReference type="InterPro" id="IPR000086">
    <property type="entry name" value="NUDIX_hydrolase_dom"/>
</dbReference>
<evidence type="ECO:0000259" key="4">
    <source>
        <dbReference type="PROSITE" id="PS51462"/>
    </source>
</evidence>
<comment type="cofactor">
    <cofactor evidence="1">
        <name>Mg(2+)</name>
        <dbReference type="ChEBI" id="CHEBI:18420"/>
    </cofactor>
</comment>
<evidence type="ECO:0000256" key="2">
    <source>
        <dbReference type="ARBA" id="ARBA00022801"/>
    </source>
</evidence>
<evidence type="ECO:0000256" key="3">
    <source>
        <dbReference type="SAM" id="MobiDB-lite"/>
    </source>
</evidence>
<name>A0ABP4WU25_9MICO</name>